<dbReference type="EMBL" id="JAHXZJ010002982">
    <property type="protein sequence ID" value="KAH0534994.1"/>
    <property type="molecule type" value="Genomic_DNA"/>
</dbReference>
<keyword evidence="1" id="KW-0175">Coiled coil</keyword>
<proteinExistence type="predicted"/>
<evidence type="ECO:0000313" key="3">
    <source>
        <dbReference type="EMBL" id="KAH0534994.1"/>
    </source>
</evidence>
<name>A0AAV7HY74_COTGL</name>
<evidence type="ECO:0000256" key="2">
    <source>
        <dbReference type="SAM" id="MobiDB-lite"/>
    </source>
</evidence>
<evidence type="ECO:0000256" key="1">
    <source>
        <dbReference type="SAM" id="Coils"/>
    </source>
</evidence>
<gene>
    <name evidence="3" type="ORF">KQX54_011568</name>
</gene>
<protein>
    <submittedName>
        <fullName evidence="3">Uncharacterized protein</fullName>
    </submittedName>
</protein>
<keyword evidence="4" id="KW-1185">Reference proteome</keyword>
<accession>A0AAV7HY74</accession>
<feature type="coiled-coil region" evidence="1">
    <location>
        <begin position="148"/>
        <end position="175"/>
    </location>
</feature>
<organism evidence="3 4">
    <name type="scientific">Cotesia glomerata</name>
    <name type="common">Lepidopteran parasitic wasp</name>
    <name type="synonym">Apanteles glomeratus</name>
    <dbReference type="NCBI Taxonomy" id="32391"/>
    <lineage>
        <taxon>Eukaryota</taxon>
        <taxon>Metazoa</taxon>
        <taxon>Ecdysozoa</taxon>
        <taxon>Arthropoda</taxon>
        <taxon>Hexapoda</taxon>
        <taxon>Insecta</taxon>
        <taxon>Pterygota</taxon>
        <taxon>Neoptera</taxon>
        <taxon>Endopterygota</taxon>
        <taxon>Hymenoptera</taxon>
        <taxon>Apocrita</taxon>
        <taxon>Ichneumonoidea</taxon>
        <taxon>Braconidae</taxon>
        <taxon>Microgastrinae</taxon>
        <taxon>Cotesia</taxon>
    </lineage>
</organism>
<dbReference type="AlphaFoldDB" id="A0AAV7HY74"/>
<feature type="compositionally biased region" description="Polar residues" evidence="2">
    <location>
        <begin position="33"/>
        <end position="57"/>
    </location>
</feature>
<feature type="region of interest" description="Disordered" evidence="2">
    <location>
        <begin position="1"/>
        <end position="108"/>
    </location>
</feature>
<comment type="caution">
    <text evidence="3">The sequence shown here is derived from an EMBL/GenBank/DDBJ whole genome shotgun (WGS) entry which is preliminary data.</text>
</comment>
<evidence type="ECO:0000313" key="4">
    <source>
        <dbReference type="Proteomes" id="UP000826195"/>
    </source>
</evidence>
<sequence length="367" mass="40928">MSNSCDDTERSKLSHQTTDVPKAFVFNPPEAISNPSTTEESDKASNLNPNASESINFFTDPIPASQQTDRQTPKKASRGRRPKPELLTDQQSCRPATHNNPRPLYPNAKLGAEDRFYYSTYFSTMKDELAGKIAASSKACSEDIAKLRDELNTDNAAIRKELETVKLRVADLKSNTLPIIGNKTTARDLKKHMVAASINAVEKHIRRNNLIIRNLSCTESNINEVVLEFLDKISNGIVEATFPNKTKDAIKVVVKDQDTKLKILKNKKDLKIPVYINQDLTPEGSFIAKKLRDEGKRLKDEGAKVKQGFQKMFVNGSPMTWSSDSNSLVPCLSRNKPTALSIMTKQTLVNSKLCTTKYCESTISVLF</sequence>
<feature type="compositionally biased region" description="Polar residues" evidence="2">
    <location>
        <begin position="88"/>
        <end position="100"/>
    </location>
</feature>
<reference evidence="3 4" key="1">
    <citation type="journal article" date="2021" name="J. Hered.">
        <title>A chromosome-level genome assembly of the parasitoid wasp, Cotesia glomerata (Hymenoptera: Braconidae).</title>
        <authorList>
            <person name="Pinto B.J."/>
            <person name="Weis J.J."/>
            <person name="Gamble T."/>
            <person name="Ode P.J."/>
            <person name="Paul R."/>
            <person name="Zaspel J.M."/>
        </authorList>
    </citation>
    <scope>NUCLEOTIDE SEQUENCE [LARGE SCALE GENOMIC DNA]</scope>
    <source>
        <strain evidence="3">CgM1</strain>
    </source>
</reference>
<dbReference type="Proteomes" id="UP000826195">
    <property type="component" value="Unassembled WGS sequence"/>
</dbReference>